<dbReference type="InterPro" id="IPR018164">
    <property type="entry name" value="Ala-tRNA-synth_IIc_N"/>
</dbReference>
<keyword evidence="8 11" id="KW-0030">Aminoacyl-tRNA synthetase</keyword>
<keyword evidence="12" id="KW-0175">Coiled coil</keyword>
<dbReference type="GO" id="GO:0000049">
    <property type="term" value="F:tRNA binding"/>
    <property type="evidence" value="ECO:0007669"/>
    <property type="project" value="UniProtKB-KW"/>
</dbReference>
<evidence type="ECO:0000256" key="3">
    <source>
        <dbReference type="ARBA" id="ARBA00022598"/>
    </source>
</evidence>
<keyword evidence="7 11" id="KW-0648">Protein biosynthesis</keyword>
<evidence type="ECO:0000313" key="15">
    <source>
        <dbReference type="Proteomes" id="UP000334019"/>
    </source>
</evidence>
<dbReference type="InterPro" id="IPR018165">
    <property type="entry name" value="Ala-tRNA-synth_IIc_core"/>
</dbReference>
<reference evidence="14 15" key="1">
    <citation type="submission" date="2019-11" db="EMBL/GenBank/DDBJ databases">
        <authorList>
            <person name="He Y."/>
        </authorList>
    </citation>
    <scope>NUCLEOTIDE SEQUENCE [LARGE SCALE GENOMIC DNA]</scope>
    <source>
        <strain evidence="14 15">SCSIO 58843</strain>
    </source>
</reference>
<evidence type="ECO:0000256" key="12">
    <source>
        <dbReference type="SAM" id="Coils"/>
    </source>
</evidence>
<dbReference type="SMART" id="SM00863">
    <property type="entry name" value="tRNA_SAD"/>
    <property type="match status" value="1"/>
</dbReference>
<organism evidence="14 15">
    <name type="scientific">Actinomarinicola tropica</name>
    <dbReference type="NCBI Taxonomy" id="2789776"/>
    <lineage>
        <taxon>Bacteria</taxon>
        <taxon>Bacillati</taxon>
        <taxon>Actinomycetota</taxon>
        <taxon>Acidimicrobiia</taxon>
        <taxon>Acidimicrobiales</taxon>
        <taxon>Iamiaceae</taxon>
        <taxon>Actinomarinicola</taxon>
    </lineage>
</organism>
<dbReference type="Proteomes" id="UP000334019">
    <property type="component" value="Chromosome"/>
</dbReference>
<dbReference type="CDD" id="cd00673">
    <property type="entry name" value="AlaRS_core"/>
    <property type="match status" value="1"/>
</dbReference>
<dbReference type="InterPro" id="IPR050058">
    <property type="entry name" value="Ala-tRNA_ligase"/>
</dbReference>
<dbReference type="GO" id="GO:0005524">
    <property type="term" value="F:ATP binding"/>
    <property type="evidence" value="ECO:0007669"/>
    <property type="project" value="UniProtKB-UniRule"/>
</dbReference>
<dbReference type="KEGG" id="atq:GH723_08670"/>
<feature type="coiled-coil region" evidence="12">
    <location>
        <begin position="716"/>
        <end position="743"/>
    </location>
</feature>
<evidence type="ECO:0000256" key="4">
    <source>
        <dbReference type="ARBA" id="ARBA00022741"/>
    </source>
</evidence>
<dbReference type="GO" id="GO:0004813">
    <property type="term" value="F:alanine-tRNA ligase activity"/>
    <property type="evidence" value="ECO:0007669"/>
    <property type="project" value="UniProtKB-UniRule"/>
</dbReference>
<evidence type="ECO:0000313" key="14">
    <source>
        <dbReference type="EMBL" id="QGG95165.1"/>
    </source>
</evidence>
<dbReference type="PANTHER" id="PTHR11777">
    <property type="entry name" value="ALANYL-TRNA SYNTHETASE"/>
    <property type="match status" value="1"/>
</dbReference>
<dbReference type="GO" id="GO:0002161">
    <property type="term" value="F:aminoacyl-tRNA deacylase activity"/>
    <property type="evidence" value="ECO:0007669"/>
    <property type="project" value="TreeGrafter"/>
</dbReference>
<evidence type="ECO:0000256" key="11">
    <source>
        <dbReference type="HAMAP-Rule" id="MF_00036"/>
    </source>
</evidence>
<dbReference type="SUPFAM" id="SSF55681">
    <property type="entry name" value="Class II aaRS and biotin synthetases"/>
    <property type="match status" value="1"/>
</dbReference>
<comment type="subcellular location">
    <subcellularLocation>
        <location evidence="11">Cytoplasm</location>
    </subcellularLocation>
</comment>
<dbReference type="PRINTS" id="PR00980">
    <property type="entry name" value="TRNASYNTHALA"/>
</dbReference>
<dbReference type="EC" id="6.1.1.7" evidence="11"/>
<keyword evidence="3 11" id="KW-0436">Ligase</keyword>
<keyword evidence="15" id="KW-1185">Reference proteome</keyword>
<dbReference type="Gene3D" id="3.10.310.40">
    <property type="match status" value="1"/>
</dbReference>
<evidence type="ECO:0000256" key="10">
    <source>
        <dbReference type="ARBA" id="ARBA00048300"/>
    </source>
</evidence>
<dbReference type="Gene3D" id="3.30.930.10">
    <property type="entry name" value="Bira Bifunctional Protein, Domain 2"/>
    <property type="match status" value="1"/>
</dbReference>
<evidence type="ECO:0000256" key="9">
    <source>
        <dbReference type="ARBA" id="ARBA00024779"/>
    </source>
</evidence>
<gene>
    <name evidence="11 14" type="primary">alaS</name>
    <name evidence="14" type="ORF">GH723_08670</name>
</gene>
<comment type="domain">
    <text evidence="11">Consists of three domains; the N-terminal catalytic domain, the editing domain and the C-terminal C-Ala domain. The editing domain removes incorrectly charged amino acids, while the C-Ala domain, along with tRNA(Ala), serves as a bridge to cooperatively bring together the editing and aminoacylation centers thus stimulating deacylation of misacylated tRNAs.</text>
</comment>
<keyword evidence="4 11" id="KW-0547">Nucleotide-binding</keyword>
<dbReference type="SUPFAM" id="SSF55186">
    <property type="entry name" value="ThrRS/AlaRS common domain"/>
    <property type="match status" value="1"/>
</dbReference>
<dbReference type="SUPFAM" id="SSF50447">
    <property type="entry name" value="Translation proteins"/>
    <property type="match status" value="1"/>
</dbReference>
<dbReference type="InterPro" id="IPR045864">
    <property type="entry name" value="aa-tRNA-synth_II/BPL/LPL"/>
</dbReference>
<dbReference type="InterPro" id="IPR012947">
    <property type="entry name" value="tRNA_SAD"/>
</dbReference>
<dbReference type="PROSITE" id="PS50860">
    <property type="entry name" value="AA_TRNA_LIGASE_II_ALA"/>
    <property type="match status" value="1"/>
</dbReference>
<dbReference type="InterPro" id="IPR009000">
    <property type="entry name" value="Transl_B-barrel_sf"/>
</dbReference>
<dbReference type="PANTHER" id="PTHR11777:SF9">
    <property type="entry name" value="ALANINE--TRNA LIGASE, CYTOPLASMIC"/>
    <property type="match status" value="1"/>
</dbReference>
<comment type="function">
    <text evidence="9 11">Catalyzes the attachment of alanine to tRNA(Ala) in a two-step reaction: alanine is first activated by ATP to form Ala-AMP and then transferred to the acceptor end of tRNA(Ala). Also edits incorrectly charged Ser-tRNA(Ala) and Gly-tRNA(Ala) via its editing domain.</text>
</comment>
<comment type="similarity">
    <text evidence="1 11">Belongs to the class-II aminoacyl-tRNA synthetase family.</text>
</comment>
<dbReference type="EMBL" id="CP045851">
    <property type="protein sequence ID" value="QGG95165.1"/>
    <property type="molecule type" value="Genomic_DNA"/>
</dbReference>
<feature type="binding site" evidence="11">
    <location>
        <position position="657"/>
    </location>
    <ligand>
        <name>Zn(2+)</name>
        <dbReference type="ChEBI" id="CHEBI:29105"/>
    </ligand>
</feature>
<dbReference type="GO" id="GO:0006419">
    <property type="term" value="P:alanyl-tRNA aminoacylation"/>
    <property type="evidence" value="ECO:0007669"/>
    <property type="project" value="UniProtKB-UniRule"/>
</dbReference>
<evidence type="ECO:0000256" key="6">
    <source>
        <dbReference type="ARBA" id="ARBA00022884"/>
    </source>
</evidence>
<evidence type="ECO:0000259" key="13">
    <source>
        <dbReference type="PROSITE" id="PS50860"/>
    </source>
</evidence>
<feature type="binding site" evidence="11">
    <location>
        <position position="661"/>
    </location>
    <ligand>
        <name>Zn(2+)</name>
        <dbReference type="ChEBI" id="CHEBI:29105"/>
    </ligand>
</feature>
<dbReference type="GO" id="GO:0005829">
    <property type="term" value="C:cytosol"/>
    <property type="evidence" value="ECO:0007669"/>
    <property type="project" value="TreeGrafter"/>
</dbReference>
<dbReference type="Gene3D" id="3.30.980.10">
    <property type="entry name" value="Threonyl-trna Synthetase, Chain A, domain 2"/>
    <property type="match status" value="1"/>
</dbReference>
<evidence type="ECO:0000256" key="8">
    <source>
        <dbReference type="ARBA" id="ARBA00023146"/>
    </source>
</evidence>
<feature type="domain" description="Alanyl-transfer RNA synthetases family profile" evidence="13">
    <location>
        <begin position="1"/>
        <end position="700"/>
    </location>
</feature>
<evidence type="ECO:0000256" key="5">
    <source>
        <dbReference type="ARBA" id="ARBA00022840"/>
    </source>
</evidence>
<comment type="cofactor">
    <cofactor evidence="11">
        <name>Zn(2+)</name>
        <dbReference type="ChEBI" id="CHEBI:29105"/>
    </cofactor>
    <text evidence="11">Binds 1 zinc ion per subunit.</text>
</comment>
<proteinExistence type="inferred from homology"/>
<keyword evidence="2 11" id="KW-0820">tRNA-binding</keyword>
<evidence type="ECO:0000256" key="7">
    <source>
        <dbReference type="ARBA" id="ARBA00022917"/>
    </source>
</evidence>
<dbReference type="Pfam" id="PF07973">
    <property type="entry name" value="tRNA_SAD"/>
    <property type="match status" value="1"/>
</dbReference>
<dbReference type="InterPro" id="IPR023033">
    <property type="entry name" value="Ala_tRNA_ligase_euk/bac"/>
</dbReference>
<dbReference type="NCBIfam" id="TIGR00344">
    <property type="entry name" value="alaS"/>
    <property type="match status" value="1"/>
</dbReference>
<dbReference type="InterPro" id="IPR002318">
    <property type="entry name" value="Ala-tRNA-lgiase_IIc"/>
</dbReference>
<accession>A0A5Q2RPM3</accession>
<dbReference type="Pfam" id="PF01411">
    <property type="entry name" value="tRNA-synt_2c"/>
    <property type="match status" value="1"/>
</dbReference>
<dbReference type="FunFam" id="3.30.980.10:FF:000004">
    <property type="entry name" value="Alanine--tRNA ligase, cytoplasmic"/>
    <property type="match status" value="1"/>
</dbReference>
<dbReference type="SUPFAM" id="SSF101353">
    <property type="entry name" value="Putative anticodon-binding domain of alanyl-tRNA synthetase (AlaRS)"/>
    <property type="match status" value="1"/>
</dbReference>
<keyword evidence="6 11" id="KW-0694">RNA-binding</keyword>
<dbReference type="FunFam" id="3.10.310.40:FF:000001">
    <property type="entry name" value="Alanine--tRNA ligase"/>
    <property type="match status" value="1"/>
</dbReference>
<dbReference type="RefSeq" id="WP_153759273.1">
    <property type="nucleotide sequence ID" value="NZ_CP045851.1"/>
</dbReference>
<dbReference type="InterPro" id="IPR018162">
    <property type="entry name" value="Ala-tRNA-ligase_IIc_anticod-bd"/>
</dbReference>
<evidence type="ECO:0000256" key="1">
    <source>
        <dbReference type="ARBA" id="ARBA00008226"/>
    </source>
</evidence>
<name>A0A5Q2RPM3_9ACTN</name>
<comment type="catalytic activity">
    <reaction evidence="10 11">
        <text>tRNA(Ala) + L-alanine + ATP = L-alanyl-tRNA(Ala) + AMP + diphosphate</text>
        <dbReference type="Rhea" id="RHEA:12540"/>
        <dbReference type="Rhea" id="RHEA-COMP:9657"/>
        <dbReference type="Rhea" id="RHEA-COMP:9923"/>
        <dbReference type="ChEBI" id="CHEBI:30616"/>
        <dbReference type="ChEBI" id="CHEBI:33019"/>
        <dbReference type="ChEBI" id="CHEBI:57972"/>
        <dbReference type="ChEBI" id="CHEBI:78442"/>
        <dbReference type="ChEBI" id="CHEBI:78497"/>
        <dbReference type="ChEBI" id="CHEBI:456215"/>
        <dbReference type="EC" id="6.1.1.7"/>
    </reaction>
</comment>
<dbReference type="InterPro" id="IPR003156">
    <property type="entry name" value="DHHA1_dom"/>
</dbReference>
<keyword evidence="11" id="KW-0862">Zinc</keyword>
<dbReference type="GO" id="GO:0008270">
    <property type="term" value="F:zinc ion binding"/>
    <property type="evidence" value="ECO:0007669"/>
    <property type="project" value="UniProtKB-UniRule"/>
</dbReference>
<feature type="binding site" evidence="11">
    <location>
        <position position="559"/>
    </location>
    <ligand>
        <name>Zn(2+)</name>
        <dbReference type="ChEBI" id="CHEBI:29105"/>
    </ligand>
</feature>
<feature type="binding site" evidence="11">
    <location>
        <position position="555"/>
    </location>
    <ligand>
        <name>Zn(2+)</name>
        <dbReference type="ChEBI" id="CHEBI:29105"/>
    </ligand>
</feature>
<dbReference type="Gene3D" id="6.10.250.550">
    <property type="match status" value="1"/>
</dbReference>
<dbReference type="AlphaFoldDB" id="A0A5Q2RPM3"/>
<keyword evidence="11" id="KW-0963">Cytoplasm</keyword>
<dbReference type="Pfam" id="PF02272">
    <property type="entry name" value="DHHA1"/>
    <property type="match status" value="1"/>
</dbReference>
<dbReference type="Gene3D" id="3.30.54.20">
    <property type="match status" value="1"/>
</dbReference>
<keyword evidence="11" id="KW-0479">Metal-binding</keyword>
<sequence>MRASELRSAWTNFFVERGHTAVPSSSLIPTHPSAPMFTNSGMMQFVPYFLGEEPVPFDPRRATSVQRCVRAGGKHNDLDAIGRSLRHLSFFEMLGNFSFGDYFKAEAIPWAWEMVTEVLGIDGDRVWVTVHESDDEAEDIWADAVGVPRDRIQRLGKDNFWEMGETGPCGPSSELFFDFGPEWGPDGGPANPAAEERYVEFYNNVFPQYFRRADGSLTDLENRGIDVGAGLERILGVLAGSPSLYVADSLATLVDEAQGVTGHRLGESDLGDIALRLLADHTRTMTFLIADGVIPSNEDRGYVLRRIIRRAIRFAYLLDVETPVCPPLVERCIDVMGDDYPEIVNGRDLVLGIVSREEDRFRQTLRTGSQTLDTELDKLDEGGTLPGAVAFQLHDTYGFPLEVTQEVAELRGFGVDRPGFEAAMTEQRERAKAGRKGGGAASEDAMAEYQRILAEHGPTVFTGREEESTTATIVAIVGDDLFLDRTPFYAESGGQVGDTGQIQTDSGVVEVLDTTYALPGLHRHRFQIIEGEVAVGQTALAGIDAERRAAIRRNHTGTHILHWALRQVLGDHVKQQGSLVAPDRLRFDFSHFEALTDEEIAAIEDLANQEILSNAPVRHYETSKEEAERLGAIAFFGDKYGERVRVLEAGLHSVELCGGTHVSALGDIGPMKIVSEGSIGSNLRRIEAVTGTGPIDRLRAEERLLGRAAELVGVNADELVEGIEKRLAELKDLRDELRAVKQQAAAGQAGTLAAEAVDGVVVARRDGVARDELRDLAIAVREQPGIRGVVLGGAPEGGGVAIVAAVTPDSGLHASDLIADAAKRVKGGTGKNAELAMAGGRDPSALDEALDLVRAALAAA</sequence>
<evidence type="ECO:0000256" key="2">
    <source>
        <dbReference type="ARBA" id="ARBA00022555"/>
    </source>
</evidence>
<dbReference type="HAMAP" id="MF_00036_B">
    <property type="entry name" value="Ala_tRNA_synth_B"/>
    <property type="match status" value="1"/>
</dbReference>
<dbReference type="InterPro" id="IPR018163">
    <property type="entry name" value="Thr/Ala-tRNA-synth_IIc_edit"/>
</dbReference>
<keyword evidence="5 11" id="KW-0067">ATP-binding</keyword>
<protein>
    <recommendedName>
        <fullName evidence="11">Alanine--tRNA ligase</fullName>
        <ecNumber evidence="11">6.1.1.7</ecNumber>
    </recommendedName>
    <alternativeName>
        <fullName evidence="11">Alanyl-tRNA synthetase</fullName>
        <shortName evidence="11">AlaRS</shortName>
    </alternativeName>
</protein>
<dbReference type="Gene3D" id="2.40.30.130">
    <property type="match status" value="1"/>
</dbReference>